<evidence type="ECO:0000313" key="1">
    <source>
        <dbReference type="EMBL" id="CAL5138950.1"/>
    </source>
</evidence>
<proteinExistence type="predicted"/>
<evidence type="ECO:0000313" key="2">
    <source>
        <dbReference type="Proteomes" id="UP001497525"/>
    </source>
</evidence>
<dbReference type="EMBL" id="CAXLJL010000556">
    <property type="protein sequence ID" value="CAL5138950.1"/>
    <property type="molecule type" value="Genomic_DNA"/>
</dbReference>
<reference evidence="1" key="1">
    <citation type="submission" date="2024-06" db="EMBL/GenBank/DDBJ databases">
        <authorList>
            <person name="Liu X."/>
            <person name="Lenzi L."/>
            <person name="Haldenby T S."/>
            <person name="Uol C."/>
        </authorList>
    </citation>
    <scope>NUCLEOTIDE SEQUENCE</scope>
</reference>
<gene>
    <name evidence="1" type="ORF">CDAUBV1_LOCUS14011</name>
</gene>
<dbReference type="Proteomes" id="UP001497525">
    <property type="component" value="Unassembled WGS sequence"/>
</dbReference>
<sequence>MNKEARTIKYHKRSCENLVPAQRLDGFIQLPYSSENSSMQDAVVSVAISTFSSDGLIGYISERQSLSMLLNSKLLSDYKVSPAEFRRLHAVVFLSLAINRVRISTDAYTNFFLPRLATELSRAMKLPTFGVKNLQSAIIHSVFEHSDTCGLKEKIMCKGILCNREIFARYVTLGENEKVTGKIKHKIVW</sequence>
<organism evidence="1 2">
    <name type="scientific">Calicophoron daubneyi</name>
    <name type="common">Rumen fluke</name>
    <name type="synonym">Paramphistomum daubneyi</name>
    <dbReference type="NCBI Taxonomy" id="300641"/>
    <lineage>
        <taxon>Eukaryota</taxon>
        <taxon>Metazoa</taxon>
        <taxon>Spiralia</taxon>
        <taxon>Lophotrochozoa</taxon>
        <taxon>Platyhelminthes</taxon>
        <taxon>Trematoda</taxon>
        <taxon>Digenea</taxon>
        <taxon>Plagiorchiida</taxon>
        <taxon>Pronocephalata</taxon>
        <taxon>Paramphistomoidea</taxon>
        <taxon>Paramphistomidae</taxon>
        <taxon>Calicophoron</taxon>
    </lineage>
</organism>
<dbReference type="AlphaFoldDB" id="A0AAV2TNT0"/>
<comment type="caution">
    <text evidence="1">The sequence shown here is derived from an EMBL/GenBank/DDBJ whole genome shotgun (WGS) entry which is preliminary data.</text>
</comment>
<accession>A0AAV2TNT0</accession>
<name>A0AAV2TNT0_CALDB</name>
<protein>
    <submittedName>
        <fullName evidence="1">Uncharacterized protein</fullName>
    </submittedName>
</protein>